<proteinExistence type="predicted"/>
<accession>A0ABM9GUR3</accession>
<comment type="caution">
    <text evidence="1">The sequence shown here is derived from an EMBL/GenBank/DDBJ whole genome shotgun (WGS) entry which is preliminary data.</text>
</comment>
<organism evidence="1 2">
    <name type="scientific">Streptomyces globisporus</name>
    <dbReference type="NCBI Taxonomy" id="1908"/>
    <lineage>
        <taxon>Bacteria</taxon>
        <taxon>Bacillati</taxon>
        <taxon>Actinomycetota</taxon>
        <taxon>Actinomycetes</taxon>
        <taxon>Kitasatosporales</taxon>
        <taxon>Streptomycetaceae</taxon>
        <taxon>Streptomyces</taxon>
    </lineage>
</organism>
<evidence type="ECO:0000313" key="2">
    <source>
        <dbReference type="Proteomes" id="UP001154015"/>
    </source>
</evidence>
<evidence type="ECO:0000313" key="1">
    <source>
        <dbReference type="EMBL" id="CAH9415268.1"/>
    </source>
</evidence>
<dbReference type="EMBL" id="CAKXYP010000006">
    <property type="protein sequence ID" value="CAH9415268.1"/>
    <property type="molecule type" value="Genomic_DNA"/>
</dbReference>
<dbReference type="RefSeq" id="WP_191861470.1">
    <property type="nucleotide sequence ID" value="NZ_BMTG01000009.1"/>
</dbReference>
<keyword evidence="2" id="KW-1185">Reference proteome</keyword>
<sequence length="49" mass="5247">MDRDAACGTDATAVQCSPVQHFTVGAITVIFQPINVGALKKETGRRKLM</sequence>
<reference evidence="1" key="1">
    <citation type="submission" date="2022-03" db="EMBL/GenBank/DDBJ databases">
        <authorList>
            <person name="Leyn A S."/>
        </authorList>
    </citation>
    <scope>NUCLEOTIDE SEQUENCE</scope>
    <source>
        <strain evidence="1">Streptomyces globisporus 4-3</strain>
    </source>
</reference>
<name>A0ABM9GUR3_STRGL</name>
<protein>
    <submittedName>
        <fullName evidence="1">Uncharacterized protein</fullName>
    </submittedName>
</protein>
<gene>
    <name evidence="1" type="ORF">SGL43_02280</name>
</gene>
<dbReference type="Proteomes" id="UP001154015">
    <property type="component" value="Unassembled WGS sequence"/>
</dbReference>